<gene>
    <name evidence="1" type="ORF">DEO72_LG2g3742</name>
</gene>
<evidence type="ECO:0000313" key="1">
    <source>
        <dbReference type="EMBL" id="QCD83398.1"/>
    </source>
</evidence>
<proteinExistence type="predicted"/>
<name>A0A4D6L4J1_VIGUN</name>
<evidence type="ECO:0000313" key="2">
    <source>
        <dbReference type="Proteomes" id="UP000501690"/>
    </source>
</evidence>
<protein>
    <submittedName>
        <fullName evidence="1">Uncharacterized protein</fullName>
    </submittedName>
</protein>
<organism evidence="1 2">
    <name type="scientific">Vigna unguiculata</name>
    <name type="common">Cowpea</name>
    <dbReference type="NCBI Taxonomy" id="3917"/>
    <lineage>
        <taxon>Eukaryota</taxon>
        <taxon>Viridiplantae</taxon>
        <taxon>Streptophyta</taxon>
        <taxon>Embryophyta</taxon>
        <taxon>Tracheophyta</taxon>
        <taxon>Spermatophyta</taxon>
        <taxon>Magnoliopsida</taxon>
        <taxon>eudicotyledons</taxon>
        <taxon>Gunneridae</taxon>
        <taxon>Pentapetalae</taxon>
        <taxon>rosids</taxon>
        <taxon>fabids</taxon>
        <taxon>Fabales</taxon>
        <taxon>Fabaceae</taxon>
        <taxon>Papilionoideae</taxon>
        <taxon>50 kb inversion clade</taxon>
        <taxon>NPAAA clade</taxon>
        <taxon>indigoferoid/millettioid clade</taxon>
        <taxon>Phaseoleae</taxon>
        <taxon>Vigna</taxon>
    </lineage>
</organism>
<dbReference type="Proteomes" id="UP000501690">
    <property type="component" value="Linkage Group LG2"/>
</dbReference>
<sequence>MPMMAILCCVYSYGMKSGSESLYGVCTMLFLSEPAILAQADGTRLGETCRDSYSYPTRGSRLGEENWVLATQTLAQASEVRLSEIVMKLCVLSATSRLGEGVWVLSELGSRPGEMDSPKRDAVVMCDALFVFLAQASLKWVFR</sequence>
<dbReference type="EMBL" id="CP039346">
    <property type="protein sequence ID" value="QCD83398.1"/>
    <property type="molecule type" value="Genomic_DNA"/>
</dbReference>
<accession>A0A4D6L4J1</accession>
<keyword evidence="2" id="KW-1185">Reference proteome</keyword>
<dbReference type="AlphaFoldDB" id="A0A4D6L4J1"/>
<reference evidence="1 2" key="1">
    <citation type="submission" date="2019-04" db="EMBL/GenBank/DDBJ databases">
        <title>An improved genome assembly and genetic linkage map for asparagus bean, Vigna unguiculata ssp. sesquipedialis.</title>
        <authorList>
            <person name="Xia Q."/>
            <person name="Zhang R."/>
            <person name="Dong Y."/>
        </authorList>
    </citation>
    <scope>NUCLEOTIDE SEQUENCE [LARGE SCALE GENOMIC DNA]</scope>
    <source>
        <tissue evidence="1">Leaf</tissue>
    </source>
</reference>